<dbReference type="EMBL" id="BMKC01000001">
    <property type="protein sequence ID" value="GGA77630.1"/>
    <property type="molecule type" value="Genomic_DNA"/>
</dbReference>
<name>A0ABQ1HIE4_9GAMM</name>
<evidence type="ECO:0008006" key="3">
    <source>
        <dbReference type="Google" id="ProtNLM"/>
    </source>
</evidence>
<dbReference type="Gene3D" id="1.25.40.10">
    <property type="entry name" value="Tetratricopeptide repeat domain"/>
    <property type="match status" value="1"/>
</dbReference>
<dbReference type="SUPFAM" id="SSF48452">
    <property type="entry name" value="TPR-like"/>
    <property type="match status" value="1"/>
</dbReference>
<dbReference type="InterPro" id="IPR011990">
    <property type="entry name" value="TPR-like_helical_dom_sf"/>
</dbReference>
<evidence type="ECO:0000313" key="2">
    <source>
        <dbReference type="Proteomes" id="UP000623419"/>
    </source>
</evidence>
<dbReference type="RefSeq" id="WP_188662687.1">
    <property type="nucleotide sequence ID" value="NZ_BMKC01000001.1"/>
</dbReference>
<sequence length="132" mass="14702">MERDLYVSLAKQASDLVDQGEYAKAIEIFERIAGSDLPDFDKGITWVNLATVEDKRGDPEAALACLARALDYERKTDAYFIAQHRAAYLSKIGRHRDSLSAYRDLVDRPGVRPDDAAVFKANILTLEKLVAG</sequence>
<proteinExistence type="predicted"/>
<evidence type="ECO:0000313" key="1">
    <source>
        <dbReference type="EMBL" id="GGA77630.1"/>
    </source>
</evidence>
<protein>
    <recommendedName>
        <fullName evidence="3">Tetratricopeptide repeat protein</fullName>
    </recommendedName>
</protein>
<gene>
    <name evidence="1" type="ORF">GCM10011521_14940</name>
</gene>
<comment type="caution">
    <text evidence="1">The sequence shown here is derived from an EMBL/GenBank/DDBJ whole genome shotgun (WGS) entry which is preliminary data.</text>
</comment>
<organism evidence="1 2">
    <name type="scientific">Arenimonas soli</name>
    <dbReference type="NCBI Taxonomy" id="2269504"/>
    <lineage>
        <taxon>Bacteria</taxon>
        <taxon>Pseudomonadati</taxon>
        <taxon>Pseudomonadota</taxon>
        <taxon>Gammaproteobacteria</taxon>
        <taxon>Lysobacterales</taxon>
        <taxon>Lysobacteraceae</taxon>
        <taxon>Arenimonas</taxon>
    </lineage>
</organism>
<accession>A0ABQ1HIE4</accession>
<keyword evidence="2" id="KW-1185">Reference proteome</keyword>
<dbReference type="Proteomes" id="UP000623419">
    <property type="component" value="Unassembled WGS sequence"/>
</dbReference>
<reference evidence="2" key="1">
    <citation type="journal article" date="2019" name="Int. J. Syst. Evol. Microbiol.">
        <title>The Global Catalogue of Microorganisms (GCM) 10K type strain sequencing project: providing services to taxonomists for standard genome sequencing and annotation.</title>
        <authorList>
            <consortium name="The Broad Institute Genomics Platform"/>
            <consortium name="The Broad Institute Genome Sequencing Center for Infectious Disease"/>
            <person name="Wu L."/>
            <person name="Ma J."/>
        </authorList>
    </citation>
    <scope>NUCLEOTIDE SEQUENCE [LARGE SCALE GENOMIC DNA]</scope>
    <source>
        <strain evidence="2">CGMCC 1.15905</strain>
    </source>
</reference>